<dbReference type="STRING" id="796620.VIBC2010_03517"/>
<organism evidence="1 2">
    <name type="scientific">Vibrio caribbeanicus ATCC BAA-2122</name>
    <dbReference type="NCBI Taxonomy" id="796620"/>
    <lineage>
        <taxon>Bacteria</taxon>
        <taxon>Pseudomonadati</taxon>
        <taxon>Pseudomonadota</taxon>
        <taxon>Gammaproteobacteria</taxon>
        <taxon>Vibrionales</taxon>
        <taxon>Vibrionaceae</taxon>
        <taxon>Vibrio</taxon>
    </lineage>
</organism>
<protein>
    <recommendedName>
        <fullName evidence="3">Pilus assembly protein PilP</fullName>
    </recommendedName>
</protein>
<sequence>MIRRLFWLLTSVFLNVCQANDDHLEPILDTMKMVSENTSLVGQYRTQKSGVDNAYVSNKQIFALPSTDSQSKNVCRSDALNADIADVKIDFDYELSGILYSTGGYYTALLKSISGHSLIVKTGQRVGNAQIVQITENSLRFHRRQLNSLGCWEEHDFERSIKQSD</sequence>
<evidence type="ECO:0000313" key="2">
    <source>
        <dbReference type="Proteomes" id="UP000002943"/>
    </source>
</evidence>
<dbReference type="OrthoDB" id="5296580at2"/>
<evidence type="ECO:0008006" key="3">
    <source>
        <dbReference type="Google" id="ProtNLM"/>
    </source>
</evidence>
<comment type="caution">
    <text evidence="1">The sequence shown here is derived from an EMBL/GenBank/DDBJ whole genome shotgun (WGS) entry which is preliminary data.</text>
</comment>
<dbReference type="EMBL" id="AEIU01000066">
    <property type="protein sequence ID" value="EFP97086.1"/>
    <property type="molecule type" value="Genomic_DNA"/>
</dbReference>
<keyword evidence="2" id="KW-1185">Reference proteome</keyword>
<dbReference type="RefSeq" id="WP_009600890.1">
    <property type="nucleotide sequence ID" value="NZ_AEIU01000066.1"/>
</dbReference>
<evidence type="ECO:0000313" key="1">
    <source>
        <dbReference type="EMBL" id="EFP97086.1"/>
    </source>
</evidence>
<dbReference type="Proteomes" id="UP000002943">
    <property type="component" value="Unassembled WGS sequence"/>
</dbReference>
<reference evidence="1 2" key="1">
    <citation type="journal article" date="2012" name="Int. J. Syst. Evol. Microbiol.">
        <title>Vibrio caribbeanicus sp. nov., isolated from the marine sponge Scleritoderma cyanea.</title>
        <authorList>
            <person name="Hoffmann M."/>
            <person name="Monday S.R."/>
            <person name="Allard M.W."/>
            <person name="Strain E.A."/>
            <person name="Whittaker P."/>
            <person name="Naum M."/>
            <person name="McCarthy P.J."/>
            <person name="Lopez J.V."/>
            <person name="Fischer M."/>
            <person name="Brown E.W."/>
        </authorList>
    </citation>
    <scope>NUCLEOTIDE SEQUENCE [LARGE SCALE GENOMIC DNA]</scope>
    <source>
        <strain evidence="1 2">ATCC BAA-2122</strain>
    </source>
</reference>
<dbReference type="AlphaFoldDB" id="E3BIP9"/>
<name>E3BIP9_9VIBR</name>
<accession>E3BIP9</accession>
<proteinExistence type="predicted"/>
<gene>
    <name evidence="1" type="ORF">VIBC2010_03517</name>
</gene>